<feature type="chain" id="PRO_5010539760" evidence="4">
    <location>
        <begin position="32"/>
        <end position="214"/>
    </location>
</feature>
<name>A0A1U7JD84_9HYPH</name>
<evidence type="ECO:0000259" key="5">
    <source>
        <dbReference type="PROSITE" id="PS51352"/>
    </source>
</evidence>
<evidence type="ECO:0000256" key="1">
    <source>
        <dbReference type="ARBA" id="ARBA00003565"/>
    </source>
</evidence>
<dbReference type="PROSITE" id="PS00194">
    <property type="entry name" value="THIOREDOXIN_1"/>
    <property type="match status" value="1"/>
</dbReference>
<evidence type="ECO:0000256" key="3">
    <source>
        <dbReference type="ARBA" id="ARBA00023284"/>
    </source>
</evidence>
<dbReference type="SUPFAM" id="SSF52833">
    <property type="entry name" value="Thioredoxin-like"/>
    <property type="match status" value="1"/>
</dbReference>
<dbReference type="InterPro" id="IPR017937">
    <property type="entry name" value="Thioredoxin_CS"/>
</dbReference>
<organism evidence="6 7">
    <name type="scientific">Pseudovibrio exalbescens</name>
    <dbReference type="NCBI Taxonomy" id="197461"/>
    <lineage>
        <taxon>Bacteria</taxon>
        <taxon>Pseudomonadati</taxon>
        <taxon>Pseudomonadota</taxon>
        <taxon>Alphaproteobacteria</taxon>
        <taxon>Hyphomicrobiales</taxon>
        <taxon>Stappiaceae</taxon>
        <taxon>Pseudovibrio</taxon>
    </lineage>
</organism>
<dbReference type="Pfam" id="PF13462">
    <property type="entry name" value="Thioredoxin_4"/>
    <property type="match status" value="1"/>
</dbReference>
<reference evidence="6 7" key="1">
    <citation type="submission" date="2016-03" db="EMBL/GenBank/DDBJ databases">
        <title>Genome sequence of Nesiotobacter sp. nov., a moderately halophilic alphaproteobacterium isolated from the Yellow Sea, China.</title>
        <authorList>
            <person name="Zhang G."/>
            <person name="Zhang R."/>
        </authorList>
    </citation>
    <scope>NUCLEOTIDE SEQUENCE [LARGE SCALE GENOMIC DNA]</scope>
    <source>
        <strain evidence="6 7">WB1-6</strain>
    </source>
</reference>
<feature type="signal peptide" evidence="4">
    <location>
        <begin position="1"/>
        <end position="31"/>
    </location>
</feature>
<feature type="domain" description="Thioredoxin" evidence="5">
    <location>
        <begin position="19"/>
        <end position="214"/>
    </location>
</feature>
<dbReference type="STRING" id="197461.A3843_17825"/>
<dbReference type="PANTHER" id="PTHR13887">
    <property type="entry name" value="GLUTATHIONE S-TRANSFERASE KAPPA"/>
    <property type="match status" value="1"/>
</dbReference>
<protein>
    <submittedName>
        <fullName evidence="6">Disulfide bond formation protein DsbA</fullName>
    </submittedName>
</protein>
<dbReference type="InterPro" id="IPR013766">
    <property type="entry name" value="Thioredoxin_domain"/>
</dbReference>
<dbReference type="GO" id="GO:0015036">
    <property type="term" value="F:disulfide oxidoreductase activity"/>
    <property type="evidence" value="ECO:0007669"/>
    <property type="project" value="UniProtKB-ARBA"/>
</dbReference>
<comment type="similarity">
    <text evidence="2">Belongs to the thioredoxin family. DsbA subfamily.</text>
</comment>
<dbReference type="InterPro" id="IPR006311">
    <property type="entry name" value="TAT_signal"/>
</dbReference>
<comment type="caution">
    <text evidence="6">The sequence shown here is derived from an EMBL/GenBank/DDBJ whole genome shotgun (WGS) entry which is preliminary data.</text>
</comment>
<proteinExistence type="inferred from homology"/>
<evidence type="ECO:0000256" key="2">
    <source>
        <dbReference type="ARBA" id="ARBA00005791"/>
    </source>
</evidence>
<dbReference type="PANTHER" id="PTHR13887:SF56">
    <property type="entry name" value="THIOREDOXIN-LIKE REDUCTASE RV2466C"/>
    <property type="match status" value="1"/>
</dbReference>
<dbReference type="EMBL" id="LVVZ01000041">
    <property type="protein sequence ID" value="OKL42716.1"/>
    <property type="molecule type" value="Genomic_DNA"/>
</dbReference>
<dbReference type="OrthoDB" id="8478320at2"/>
<keyword evidence="3" id="KW-0676">Redox-active center</keyword>
<dbReference type="InterPro" id="IPR019546">
    <property type="entry name" value="TAT_signal_bac_arc"/>
</dbReference>
<dbReference type="Proteomes" id="UP000185783">
    <property type="component" value="Unassembled WGS sequence"/>
</dbReference>
<sequence>MTYSRRDFLKTTVAAAIVGATFALAPRLALAEETFDPAEVAKPGPLGDVVYGSEEAPVTMVEYSSLTCGHCAAFKTRVFPELKEKYIDTGKVRYIMREFPLDAVATAGFMMGRALPEDRYPEYLTFMFETQKDWAFNEKPYSALLKIGRQMGLTKEAVDAAITNQTLLEGLTQTRDRAHEEFGVSGTPSFFVNGEKVVGYRELSEWDEILGKHL</sequence>
<dbReference type="NCBIfam" id="TIGR01409">
    <property type="entry name" value="TAT_signal_seq"/>
    <property type="match status" value="1"/>
</dbReference>
<dbReference type="PROSITE" id="PS51352">
    <property type="entry name" value="THIOREDOXIN_2"/>
    <property type="match status" value="1"/>
</dbReference>
<evidence type="ECO:0000313" key="6">
    <source>
        <dbReference type="EMBL" id="OKL42716.1"/>
    </source>
</evidence>
<dbReference type="InterPro" id="IPR036249">
    <property type="entry name" value="Thioredoxin-like_sf"/>
</dbReference>
<dbReference type="InterPro" id="IPR012336">
    <property type="entry name" value="Thioredoxin-like_fold"/>
</dbReference>
<accession>A0A1U7JD84</accession>
<evidence type="ECO:0000313" key="7">
    <source>
        <dbReference type="Proteomes" id="UP000185783"/>
    </source>
</evidence>
<dbReference type="PROSITE" id="PS51318">
    <property type="entry name" value="TAT"/>
    <property type="match status" value="1"/>
</dbReference>
<evidence type="ECO:0000256" key="4">
    <source>
        <dbReference type="SAM" id="SignalP"/>
    </source>
</evidence>
<comment type="function">
    <text evidence="1">May be required for disulfide bond formation in some proteins.</text>
</comment>
<dbReference type="AlphaFoldDB" id="A0A1U7JD84"/>
<keyword evidence="4" id="KW-0732">Signal</keyword>
<keyword evidence="7" id="KW-1185">Reference proteome</keyword>
<gene>
    <name evidence="6" type="ORF">A3843_17825</name>
</gene>
<dbReference type="Gene3D" id="3.40.30.10">
    <property type="entry name" value="Glutaredoxin"/>
    <property type="match status" value="1"/>
</dbReference>